<proteinExistence type="inferred from homology"/>
<dbReference type="InterPro" id="IPR029903">
    <property type="entry name" value="RmlD-like-bd"/>
</dbReference>
<keyword evidence="2" id="KW-0521">NADP</keyword>
<dbReference type="GO" id="GO:0005829">
    <property type="term" value="C:cytosol"/>
    <property type="evidence" value="ECO:0007669"/>
    <property type="project" value="TreeGrafter"/>
</dbReference>
<reference evidence="4" key="1">
    <citation type="journal article" date="2014" name="Int. J. Syst. Evol. Microbiol.">
        <title>Complete genome sequence of Corynebacterium casei LMG S-19264T (=DSM 44701T), isolated from a smear-ripened cheese.</title>
        <authorList>
            <consortium name="US DOE Joint Genome Institute (JGI-PGF)"/>
            <person name="Walter F."/>
            <person name="Albersmeier A."/>
            <person name="Kalinowski J."/>
            <person name="Ruckert C."/>
        </authorList>
    </citation>
    <scope>NUCLEOTIDE SEQUENCE</scope>
    <source>
        <strain evidence="4">JCM 4059</strain>
    </source>
</reference>
<gene>
    <name evidence="4" type="primary">rmlD</name>
    <name evidence="4" type="ORF">GCM10010218_37670</name>
</gene>
<evidence type="ECO:0000256" key="2">
    <source>
        <dbReference type="RuleBase" id="RU364082"/>
    </source>
</evidence>
<feature type="domain" description="RmlD-like substrate binding" evidence="3">
    <location>
        <begin position="20"/>
        <end position="306"/>
    </location>
</feature>
<dbReference type="SUPFAM" id="SSF51735">
    <property type="entry name" value="NAD(P)-binding Rossmann-fold domains"/>
    <property type="match status" value="1"/>
</dbReference>
<dbReference type="Gene3D" id="3.90.25.10">
    <property type="entry name" value="UDP-galactose 4-epimerase, domain 1"/>
    <property type="match status" value="1"/>
</dbReference>
<dbReference type="PANTHER" id="PTHR10491">
    <property type="entry name" value="DTDP-4-DEHYDRORHAMNOSE REDUCTASE"/>
    <property type="match status" value="1"/>
</dbReference>
<comment type="similarity">
    <text evidence="1 2">Belongs to the dTDP-4-dehydrorhamnose reductase family.</text>
</comment>
<accession>A0A919B679</accession>
<protein>
    <recommendedName>
        <fullName evidence="2">dTDP-4-dehydrorhamnose reductase</fullName>
        <ecNumber evidence="2">1.1.1.133</ecNumber>
    </recommendedName>
</protein>
<dbReference type="Pfam" id="PF04321">
    <property type="entry name" value="RmlD_sub_bind"/>
    <property type="match status" value="1"/>
</dbReference>
<evidence type="ECO:0000313" key="4">
    <source>
        <dbReference type="EMBL" id="GHF52682.1"/>
    </source>
</evidence>
<comment type="function">
    <text evidence="2">Catalyzes the reduction of dTDP-6-deoxy-L-lyxo-4-hexulose to yield dTDP-L-rhamnose.</text>
</comment>
<keyword evidence="5" id="KW-1185">Reference proteome</keyword>
<comment type="caution">
    <text evidence="4">The sequence shown here is derived from an EMBL/GenBank/DDBJ whole genome shotgun (WGS) entry which is preliminary data.</text>
</comment>
<name>A0A919B679_9ACTN</name>
<evidence type="ECO:0000313" key="5">
    <source>
        <dbReference type="Proteomes" id="UP000638313"/>
    </source>
</evidence>
<dbReference type="EC" id="1.1.1.133" evidence="2"/>
<dbReference type="CDD" id="cd05254">
    <property type="entry name" value="dTDP_HR_like_SDR_e"/>
    <property type="match status" value="1"/>
</dbReference>
<dbReference type="InterPro" id="IPR036291">
    <property type="entry name" value="NAD(P)-bd_dom_sf"/>
</dbReference>
<sequence length="323" mass="33447">MTTPRTSLPNTFPVTGFRWLVVGAGGTLGRAVTARLSGLGADVVALARDGLDITDGRAVDEAVGAVRPGVVVNCAAWTAVDDAEAREEAAARVNADGPRHLAAACAAAGSRLVHVSTDYVFDGAGRAGVPYDEDDAPGPRTAYGRTKLAGEHAVLTGLPDAAAVVRTAWLYGEDAHGTGPTGFVGTMARIATGERRTVEVVDDQHGQPTWAPDAAERIVALGALPGAPARGVFHATGGGATTWYALAREVFRLVGADPARVLPIGSERLTRPARRPEWSVLGHRRWPEAGLPPMRHWSEALTEALTAAPGSAALGALPRTKGC</sequence>
<evidence type="ECO:0000256" key="1">
    <source>
        <dbReference type="ARBA" id="ARBA00010944"/>
    </source>
</evidence>
<dbReference type="AlphaFoldDB" id="A0A919B679"/>
<dbReference type="GO" id="GO:0019305">
    <property type="term" value="P:dTDP-rhamnose biosynthetic process"/>
    <property type="evidence" value="ECO:0007669"/>
    <property type="project" value="TreeGrafter"/>
</dbReference>
<dbReference type="Proteomes" id="UP000638313">
    <property type="component" value="Unassembled WGS sequence"/>
</dbReference>
<dbReference type="InterPro" id="IPR005913">
    <property type="entry name" value="dTDP_dehydrorham_reduct"/>
</dbReference>
<dbReference type="RefSeq" id="WP_229891173.1">
    <property type="nucleotide sequence ID" value="NZ_BNBD01000007.1"/>
</dbReference>
<comment type="pathway">
    <text evidence="2">Carbohydrate biosynthesis; dTDP-L-rhamnose biosynthesis.</text>
</comment>
<reference evidence="4" key="2">
    <citation type="submission" date="2020-09" db="EMBL/GenBank/DDBJ databases">
        <authorList>
            <person name="Sun Q."/>
            <person name="Ohkuma M."/>
        </authorList>
    </citation>
    <scope>NUCLEOTIDE SEQUENCE</scope>
    <source>
        <strain evidence="4">JCM 4059</strain>
    </source>
</reference>
<dbReference type="Gene3D" id="3.40.50.720">
    <property type="entry name" value="NAD(P)-binding Rossmann-like Domain"/>
    <property type="match status" value="1"/>
</dbReference>
<organism evidence="4 5">
    <name type="scientific">Streptomyces mashuensis</name>
    <dbReference type="NCBI Taxonomy" id="33904"/>
    <lineage>
        <taxon>Bacteria</taxon>
        <taxon>Bacillati</taxon>
        <taxon>Actinomycetota</taxon>
        <taxon>Actinomycetes</taxon>
        <taxon>Kitasatosporales</taxon>
        <taxon>Streptomycetaceae</taxon>
        <taxon>Streptomyces</taxon>
    </lineage>
</organism>
<evidence type="ECO:0000259" key="3">
    <source>
        <dbReference type="Pfam" id="PF04321"/>
    </source>
</evidence>
<dbReference type="NCBIfam" id="TIGR01214">
    <property type="entry name" value="rmlD"/>
    <property type="match status" value="1"/>
</dbReference>
<dbReference type="EMBL" id="BNBD01000007">
    <property type="protein sequence ID" value="GHF52682.1"/>
    <property type="molecule type" value="Genomic_DNA"/>
</dbReference>
<dbReference type="PANTHER" id="PTHR10491:SF4">
    <property type="entry name" value="METHIONINE ADENOSYLTRANSFERASE 2 SUBUNIT BETA"/>
    <property type="match status" value="1"/>
</dbReference>
<keyword evidence="2" id="KW-0560">Oxidoreductase</keyword>
<dbReference type="GO" id="GO:0008831">
    <property type="term" value="F:dTDP-4-dehydrorhamnose reductase activity"/>
    <property type="evidence" value="ECO:0007669"/>
    <property type="project" value="UniProtKB-EC"/>
</dbReference>